<dbReference type="Gene3D" id="6.10.140.190">
    <property type="match status" value="1"/>
</dbReference>
<protein>
    <submittedName>
        <fullName evidence="3">PadR family transcriptional regulator</fullName>
    </submittedName>
</protein>
<dbReference type="AlphaFoldDB" id="A0A0A3F9Q2"/>
<organism evidence="3 5">
    <name type="scientific">Vibrio campbellii</name>
    <dbReference type="NCBI Taxonomy" id="680"/>
    <lineage>
        <taxon>Bacteria</taxon>
        <taxon>Pseudomonadati</taxon>
        <taxon>Pseudomonadota</taxon>
        <taxon>Gammaproteobacteria</taxon>
        <taxon>Vibrionales</taxon>
        <taxon>Vibrionaceae</taxon>
        <taxon>Vibrio</taxon>
    </lineage>
</organism>
<feature type="domain" description="Transcription regulator PadR C-terminal" evidence="2">
    <location>
        <begin position="114"/>
        <end position="198"/>
    </location>
</feature>
<name>A0A0A3F9Q2_9VIBR</name>
<dbReference type="Proteomes" id="UP001059912">
    <property type="component" value="Chromosome 1"/>
</dbReference>
<dbReference type="Pfam" id="PF03551">
    <property type="entry name" value="PadR"/>
    <property type="match status" value="1"/>
</dbReference>
<evidence type="ECO:0000313" key="6">
    <source>
        <dbReference type="Proteomes" id="UP001059912"/>
    </source>
</evidence>
<dbReference type="InterPro" id="IPR018309">
    <property type="entry name" value="Tscrpt_reg_PadR_C"/>
</dbReference>
<dbReference type="EMBL" id="CP050470">
    <property type="protein sequence ID" value="UTZ32520.1"/>
    <property type="molecule type" value="Genomic_DNA"/>
</dbReference>
<reference evidence="3" key="1">
    <citation type="submission" date="2020-03" db="EMBL/GenBank/DDBJ databases">
        <title>Five strains of Vibrio campbellii isolated from Mariana Trench.</title>
        <authorList>
            <person name="Liang J."/>
            <person name="Zhang X.-H."/>
        </authorList>
    </citation>
    <scope>NUCLEOTIDE SEQUENCE</scope>
    <source>
        <strain evidence="4">LJC013</strain>
        <strain evidence="3">LJC014</strain>
    </source>
</reference>
<evidence type="ECO:0000313" key="3">
    <source>
        <dbReference type="EMBL" id="UTZ26890.1"/>
    </source>
</evidence>
<dbReference type="Gene3D" id="1.10.10.10">
    <property type="entry name" value="Winged helix-like DNA-binding domain superfamily/Winged helix DNA-binding domain"/>
    <property type="match status" value="1"/>
</dbReference>
<dbReference type="InterPro" id="IPR005149">
    <property type="entry name" value="Tscrpt_reg_PadR_N"/>
</dbReference>
<accession>A0A0A3F9Q2</accession>
<proteinExistence type="predicted"/>
<dbReference type="PANTHER" id="PTHR43252">
    <property type="entry name" value="TRANSCRIPTIONAL REGULATOR YQJI"/>
    <property type="match status" value="1"/>
</dbReference>
<evidence type="ECO:0000313" key="5">
    <source>
        <dbReference type="Proteomes" id="UP001058687"/>
    </source>
</evidence>
<dbReference type="OMA" id="WVESTPV"/>
<sequence length="201" mass="22971">MKNANESVDSLFTSLLTIWIEDMSLPHVILTVLSTRDATGYDITKEFSASIGYFWKASHQQVYRELNKMAEKELVTCVLEPQEGKPDRKVYSITDAGRSALGEWFDQPTAHPTVRDEFSAKLMACAVQPAAPFRDQLSELVEESRKLVAHYKEIEAAYYATPSTLDKQARLERLTLRRNLMLREAWINWAEEVLTELEVIG</sequence>
<dbReference type="Pfam" id="PF10400">
    <property type="entry name" value="Vir_act_alpha_C"/>
    <property type="match status" value="1"/>
</dbReference>
<gene>
    <name evidence="3" type="ORF">HB761_09130</name>
    <name evidence="4" type="ORF">HB762_14655</name>
</gene>
<dbReference type="Proteomes" id="UP001058687">
    <property type="component" value="Chromosome 1"/>
</dbReference>
<keyword evidence="6" id="KW-1185">Reference proteome</keyword>
<dbReference type="PANTHER" id="PTHR43252:SF4">
    <property type="entry name" value="TRANSCRIPTIONAL REGULATORY PROTEIN"/>
    <property type="match status" value="1"/>
</dbReference>
<dbReference type="SUPFAM" id="SSF46785">
    <property type="entry name" value="Winged helix' DNA-binding domain"/>
    <property type="match status" value="1"/>
</dbReference>
<evidence type="ECO:0000313" key="4">
    <source>
        <dbReference type="EMBL" id="UTZ32520.1"/>
    </source>
</evidence>
<dbReference type="InterPro" id="IPR036388">
    <property type="entry name" value="WH-like_DNA-bd_sf"/>
</dbReference>
<dbReference type="EMBL" id="CP050467">
    <property type="protein sequence ID" value="UTZ26890.1"/>
    <property type="molecule type" value="Genomic_DNA"/>
</dbReference>
<evidence type="ECO:0000259" key="2">
    <source>
        <dbReference type="Pfam" id="PF10400"/>
    </source>
</evidence>
<feature type="domain" description="Transcription regulator PadR N-terminal" evidence="1">
    <location>
        <begin position="29"/>
        <end position="102"/>
    </location>
</feature>
<dbReference type="InterPro" id="IPR036390">
    <property type="entry name" value="WH_DNA-bd_sf"/>
</dbReference>
<evidence type="ECO:0000259" key="1">
    <source>
        <dbReference type="Pfam" id="PF03551"/>
    </source>
</evidence>
<dbReference type="FunFam" id="1.10.10.10:FF:000346">
    <property type="entry name" value="PadR family transcriptional regulator"/>
    <property type="match status" value="1"/>
</dbReference>